<feature type="signal peptide" evidence="2">
    <location>
        <begin position="1"/>
        <end position="24"/>
    </location>
</feature>
<comment type="caution">
    <text evidence="4">The sequence shown here is derived from an EMBL/GenBank/DDBJ whole genome shotgun (WGS) entry which is preliminary data.</text>
</comment>
<dbReference type="EMBL" id="JBHTIW010000038">
    <property type="protein sequence ID" value="MFD0923636.1"/>
    <property type="molecule type" value="Genomic_DNA"/>
</dbReference>
<dbReference type="Proteomes" id="UP001597018">
    <property type="component" value="Unassembled WGS sequence"/>
</dbReference>
<reference evidence="5" key="1">
    <citation type="journal article" date="2019" name="Int. J. Syst. Evol. Microbiol.">
        <title>The Global Catalogue of Microorganisms (GCM) 10K type strain sequencing project: providing services to taxonomists for standard genome sequencing and annotation.</title>
        <authorList>
            <consortium name="The Broad Institute Genomics Platform"/>
            <consortium name="The Broad Institute Genome Sequencing Center for Infectious Disease"/>
            <person name="Wu L."/>
            <person name="Ma J."/>
        </authorList>
    </citation>
    <scope>NUCLEOTIDE SEQUENCE [LARGE SCALE GENOMIC DNA]</scope>
    <source>
        <strain evidence="5">CCUG 56401</strain>
    </source>
</reference>
<dbReference type="InterPro" id="IPR025326">
    <property type="entry name" value="DUF4232"/>
</dbReference>
<gene>
    <name evidence="4" type="ORF">ACFQ16_28160</name>
</gene>
<dbReference type="Pfam" id="PF14016">
    <property type="entry name" value="DUF4232"/>
    <property type="match status" value="1"/>
</dbReference>
<evidence type="ECO:0000313" key="4">
    <source>
        <dbReference type="EMBL" id="MFD0923636.1"/>
    </source>
</evidence>
<evidence type="ECO:0000256" key="2">
    <source>
        <dbReference type="SAM" id="SignalP"/>
    </source>
</evidence>
<name>A0ABW3G3X0_9PSEU</name>
<accession>A0ABW3G3X0</accession>
<evidence type="ECO:0000259" key="3">
    <source>
        <dbReference type="Pfam" id="PF14016"/>
    </source>
</evidence>
<organism evidence="4 5">
    <name type="scientific">Saccharopolyspora rosea</name>
    <dbReference type="NCBI Taxonomy" id="524884"/>
    <lineage>
        <taxon>Bacteria</taxon>
        <taxon>Bacillati</taxon>
        <taxon>Actinomycetota</taxon>
        <taxon>Actinomycetes</taxon>
        <taxon>Pseudonocardiales</taxon>
        <taxon>Pseudonocardiaceae</taxon>
        <taxon>Saccharopolyspora</taxon>
    </lineage>
</organism>
<feature type="chain" id="PRO_5045260984" evidence="2">
    <location>
        <begin position="25"/>
        <end position="235"/>
    </location>
</feature>
<feature type="compositionally biased region" description="Low complexity" evidence="1">
    <location>
        <begin position="52"/>
        <end position="84"/>
    </location>
</feature>
<proteinExistence type="predicted"/>
<feature type="region of interest" description="Disordered" evidence="1">
    <location>
        <begin position="27"/>
        <end position="93"/>
    </location>
</feature>
<dbReference type="PROSITE" id="PS51257">
    <property type="entry name" value="PROKAR_LIPOPROTEIN"/>
    <property type="match status" value="1"/>
</dbReference>
<evidence type="ECO:0000256" key="1">
    <source>
        <dbReference type="SAM" id="MobiDB-lite"/>
    </source>
</evidence>
<sequence>MHLRRTGHALLAAGTLAVSLSACGTLTVSTSPTQPQAGTATASNVGAPTEVSGSSTDSSKSSDAQESSDASDSSEQSSRTSTTDPGTGSADSAAVAECDANALQASFGHHEEPGTSSQLGYINVRNISGKSCHLRTDYPWVQFTNREAQPSEGIGYLQDTSMPPVSITLAPNESASSRLYWQEDGPSQSIVWALNMTVRPGDRIIEMDPTDQGQPGQTFPVGSSQVYVGAFRKDG</sequence>
<evidence type="ECO:0000313" key="5">
    <source>
        <dbReference type="Proteomes" id="UP001597018"/>
    </source>
</evidence>
<dbReference type="RefSeq" id="WP_263250398.1">
    <property type="nucleotide sequence ID" value="NZ_BAABLT010000018.1"/>
</dbReference>
<feature type="domain" description="DUF4232" evidence="3">
    <location>
        <begin position="98"/>
        <end position="203"/>
    </location>
</feature>
<keyword evidence="2" id="KW-0732">Signal</keyword>
<protein>
    <submittedName>
        <fullName evidence="4">DUF4232 domain-containing protein</fullName>
    </submittedName>
</protein>
<keyword evidence="5" id="KW-1185">Reference proteome</keyword>
<feature type="compositionally biased region" description="Polar residues" evidence="1">
    <location>
        <begin position="27"/>
        <end position="46"/>
    </location>
</feature>